<reference evidence="1 2" key="1">
    <citation type="submission" date="2016-11" db="EMBL/GenBank/DDBJ databases">
        <authorList>
            <person name="Jaros S."/>
            <person name="Januszkiewicz K."/>
            <person name="Wedrychowicz H."/>
        </authorList>
    </citation>
    <scope>NUCLEOTIDE SEQUENCE [LARGE SCALE GENOMIC DNA]</scope>
    <source>
        <strain evidence="1 2">DSM 6191</strain>
    </source>
</reference>
<dbReference type="AlphaFoldDB" id="A0A1M6APZ3"/>
<dbReference type="RefSeq" id="WP_073021996.1">
    <property type="nucleotide sequence ID" value="NZ_FQXU01000013.1"/>
</dbReference>
<proteinExistence type="predicted"/>
<protein>
    <submittedName>
        <fullName evidence="1">Fe-only nitrogenase accessory protein AnfO</fullName>
    </submittedName>
</protein>
<dbReference type="Pfam" id="PF09582">
    <property type="entry name" value="AnfO_nitrog"/>
    <property type="match status" value="1"/>
</dbReference>
<dbReference type="InterPro" id="IPR014287">
    <property type="entry name" value="Nase_Fe-Fe_AnfO"/>
</dbReference>
<evidence type="ECO:0000313" key="1">
    <source>
        <dbReference type="EMBL" id="SHI38560.1"/>
    </source>
</evidence>
<organism evidence="1 2">
    <name type="scientific">Clostridium intestinale DSM 6191</name>
    <dbReference type="NCBI Taxonomy" id="1121320"/>
    <lineage>
        <taxon>Bacteria</taxon>
        <taxon>Bacillati</taxon>
        <taxon>Bacillota</taxon>
        <taxon>Clostridia</taxon>
        <taxon>Eubacteriales</taxon>
        <taxon>Clostridiaceae</taxon>
        <taxon>Clostridium</taxon>
    </lineage>
</organism>
<gene>
    <name evidence="1" type="ORF">SAMN02745941_03728</name>
</gene>
<sequence>MYKIAVFVDNLGEVTTFDKQGHLRVFSKIQGNWQVIRDLIILPIASTEIHEIRDKFKAISSEISDCNVVVAKKISGVAYNILSSSKIVVWECEGRPEDFLDDIVDEEEKLKKDKEASKSIEVIIEEHIKKIREGHYYISLDDIQNRNEKLSSKQIIIPFLENKIYEKLDISCSHIPPWLESKSKSYGFSMKIEDECTNQLKISLIKE</sequence>
<dbReference type="Proteomes" id="UP000184241">
    <property type="component" value="Unassembled WGS sequence"/>
</dbReference>
<name>A0A1M6APZ3_9CLOT</name>
<accession>A0A1M6APZ3</accession>
<dbReference type="EMBL" id="FQXU01000013">
    <property type="protein sequence ID" value="SHI38560.1"/>
    <property type="molecule type" value="Genomic_DNA"/>
</dbReference>
<evidence type="ECO:0000313" key="2">
    <source>
        <dbReference type="Proteomes" id="UP000184241"/>
    </source>
</evidence>